<organism evidence="3 5">
    <name type="scientific">Claviceps arundinis</name>
    <dbReference type="NCBI Taxonomy" id="1623583"/>
    <lineage>
        <taxon>Eukaryota</taxon>
        <taxon>Fungi</taxon>
        <taxon>Dikarya</taxon>
        <taxon>Ascomycota</taxon>
        <taxon>Pezizomycotina</taxon>
        <taxon>Sordariomycetes</taxon>
        <taxon>Hypocreomycetidae</taxon>
        <taxon>Hypocreales</taxon>
        <taxon>Clavicipitaceae</taxon>
        <taxon>Claviceps</taxon>
    </lineage>
</organism>
<reference evidence="3 4" key="1">
    <citation type="journal article" date="2020" name="bioRxiv">
        <title>Whole genome comparisons of ergot fungi reveals the divergence and evolution of species within the genus Claviceps are the result of varying mechanisms driving genome evolution and host range expansion.</title>
        <authorList>
            <person name="Wyka S.A."/>
            <person name="Mondo S.J."/>
            <person name="Liu M."/>
            <person name="Dettman J."/>
            <person name="Nalam V."/>
            <person name="Broders K.D."/>
        </authorList>
    </citation>
    <scope>NUCLEOTIDE SEQUENCE</scope>
    <source>
        <strain evidence="3">CCC 1102</strain>
        <strain evidence="2 4">LM583</strain>
    </source>
</reference>
<evidence type="ECO:0000313" key="2">
    <source>
        <dbReference type="EMBL" id="KAG5955105.1"/>
    </source>
</evidence>
<dbReference type="EMBL" id="SRPS01000660">
    <property type="protein sequence ID" value="KAG5955485.1"/>
    <property type="molecule type" value="Genomic_DNA"/>
</dbReference>
<keyword evidence="1" id="KW-0732">Signal</keyword>
<feature type="chain" id="PRO_5040444463" description="Secreted protein" evidence="1">
    <location>
        <begin position="18"/>
        <end position="111"/>
    </location>
</feature>
<feature type="signal peptide" evidence="1">
    <location>
        <begin position="1"/>
        <end position="17"/>
    </location>
</feature>
<evidence type="ECO:0008006" key="6">
    <source>
        <dbReference type="Google" id="ProtNLM"/>
    </source>
</evidence>
<evidence type="ECO:0000256" key="1">
    <source>
        <dbReference type="SAM" id="SignalP"/>
    </source>
</evidence>
<evidence type="ECO:0000313" key="3">
    <source>
        <dbReference type="EMBL" id="KAG5955485.1"/>
    </source>
</evidence>
<sequence length="111" mass="12529">MWFITAIFPIFLTSAAALDRSCACNSLTPGSPWTYNWELTKYTCRHNYAAGANYDSGSGRCVPTRSYMDFDQFQNNCIQAGTKDGFYRYNADETVDTSVKLWVHYASATCD</sequence>
<dbReference type="AlphaFoldDB" id="A0A9P7ML87"/>
<keyword evidence="4" id="KW-1185">Reference proteome</keyword>
<evidence type="ECO:0000313" key="5">
    <source>
        <dbReference type="Proteomes" id="UP000784919"/>
    </source>
</evidence>
<dbReference type="Proteomes" id="UP000742024">
    <property type="component" value="Unassembled WGS sequence"/>
</dbReference>
<evidence type="ECO:0000313" key="4">
    <source>
        <dbReference type="Proteomes" id="UP000742024"/>
    </source>
</evidence>
<dbReference type="OrthoDB" id="4943638at2759"/>
<name>A0A9P7ML87_9HYPO</name>
<dbReference type="Proteomes" id="UP000784919">
    <property type="component" value="Unassembled WGS sequence"/>
</dbReference>
<proteinExistence type="predicted"/>
<gene>
    <name evidence="3" type="ORF">E4U56_007210</name>
    <name evidence="2" type="ORF">E4U57_003695</name>
</gene>
<dbReference type="EMBL" id="SRPR01000278">
    <property type="protein sequence ID" value="KAG5955105.1"/>
    <property type="molecule type" value="Genomic_DNA"/>
</dbReference>
<accession>A0A9P7ML87</accession>
<comment type="caution">
    <text evidence="3">The sequence shown here is derived from an EMBL/GenBank/DDBJ whole genome shotgun (WGS) entry which is preliminary data.</text>
</comment>
<protein>
    <recommendedName>
        <fullName evidence="6">Secreted protein</fullName>
    </recommendedName>
</protein>